<reference evidence="9" key="1">
    <citation type="submission" date="2017-02" db="EMBL/GenBank/DDBJ databases">
        <authorList>
            <person name="Varghese N."/>
            <person name="Submissions S."/>
        </authorList>
    </citation>
    <scope>NUCLEOTIDE SEQUENCE [LARGE SCALE GENOMIC DNA]</scope>
    <source>
        <strain evidence="9">DSM 24967</strain>
    </source>
</reference>
<dbReference type="InterPro" id="IPR003305">
    <property type="entry name" value="CenC_carb-bd"/>
</dbReference>
<dbReference type="SMART" id="SM00813">
    <property type="entry name" value="Alpha-L-AF_C"/>
    <property type="match status" value="1"/>
</dbReference>
<comment type="catalytic activity">
    <reaction evidence="1">
        <text>Hydrolysis of terminal non-reducing alpha-L-arabinofuranoside residues in alpha-L-arabinosides.</text>
        <dbReference type="EC" id="3.2.1.55"/>
    </reaction>
</comment>
<dbReference type="InterPro" id="IPR017853">
    <property type="entry name" value="GH"/>
</dbReference>
<dbReference type="Gene3D" id="2.60.40.1180">
    <property type="entry name" value="Golgi alpha-mannosidase II"/>
    <property type="match status" value="1"/>
</dbReference>
<keyword evidence="5" id="KW-0378">Hydrolase</keyword>
<dbReference type="FunFam" id="3.20.20.80:FF:000090">
    <property type="entry name" value="Alpha-L-arabinofuranosidase A"/>
    <property type="match status" value="1"/>
</dbReference>
<dbReference type="InterPro" id="IPR051563">
    <property type="entry name" value="Glycosyl_Hydrolase_51"/>
</dbReference>
<protein>
    <recommendedName>
        <fullName evidence="3">non-reducing end alpha-L-arabinofuranosidase</fullName>
        <ecNumber evidence="3">3.2.1.55</ecNumber>
    </recommendedName>
</protein>
<dbReference type="InterPro" id="IPR013780">
    <property type="entry name" value="Glyco_hydro_b"/>
</dbReference>
<evidence type="ECO:0000256" key="3">
    <source>
        <dbReference type="ARBA" id="ARBA00012670"/>
    </source>
</evidence>
<evidence type="ECO:0000256" key="1">
    <source>
        <dbReference type="ARBA" id="ARBA00001462"/>
    </source>
</evidence>
<dbReference type="GO" id="GO:0046556">
    <property type="term" value="F:alpha-L-arabinofuranosidase activity"/>
    <property type="evidence" value="ECO:0007669"/>
    <property type="project" value="UniProtKB-EC"/>
</dbReference>
<dbReference type="EC" id="3.2.1.55" evidence="3"/>
<dbReference type="GO" id="GO:0046373">
    <property type="term" value="P:L-arabinose metabolic process"/>
    <property type="evidence" value="ECO:0007669"/>
    <property type="project" value="InterPro"/>
</dbReference>
<accession>A0A1T5CCK8</accession>
<dbReference type="RefSeq" id="WP_079683365.1">
    <property type="nucleotide sequence ID" value="NZ_FUYQ01000011.1"/>
</dbReference>
<dbReference type="Pfam" id="PF22848">
    <property type="entry name" value="ASD1_dom"/>
    <property type="match status" value="1"/>
</dbReference>
<organism evidence="8 9">
    <name type="scientific">Parabacteroides chartae</name>
    <dbReference type="NCBI Taxonomy" id="1037355"/>
    <lineage>
        <taxon>Bacteria</taxon>
        <taxon>Pseudomonadati</taxon>
        <taxon>Bacteroidota</taxon>
        <taxon>Bacteroidia</taxon>
        <taxon>Bacteroidales</taxon>
        <taxon>Tannerellaceae</taxon>
        <taxon>Parabacteroides</taxon>
    </lineage>
</organism>
<dbReference type="Gene3D" id="3.20.20.80">
    <property type="entry name" value="Glycosidases"/>
    <property type="match status" value="1"/>
</dbReference>
<keyword evidence="4" id="KW-0732">Signal</keyword>
<evidence type="ECO:0000313" key="9">
    <source>
        <dbReference type="Proteomes" id="UP000190852"/>
    </source>
</evidence>
<evidence type="ECO:0000256" key="6">
    <source>
        <dbReference type="ARBA" id="ARBA00023180"/>
    </source>
</evidence>
<evidence type="ECO:0000256" key="5">
    <source>
        <dbReference type="ARBA" id="ARBA00022801"/>
    </source>
</evidence>
<keyword evidence="9" id="KW-1185">Reference proteome</keyword>
<comment type="similarity">
    <text evidence="2">Belongs to the glycosyl hydrolase 51 family.</text>
</comment>
<sequence>MNSNLKKGLCVLSFLTAGFSLFGQSTESDYLIKMDVDKIGPTIQPTMYGVFFEDINFGADGGLYAELIKNRSFEFEYPFTGWTPFGDVSIRSDKPCFDRNPLYARLINRKQLTGTGLINEGFKGIGIKTNEKYDLSFYARTLKNETMKLKIEMVSDKNDIIESKEVSINSKPWNKYMITFAPMQTCSKSSIRITMLTTGVLDIEHISLFPQETFNNRSNGLRKDLAMALKDLKPGVFRFPGGCIVEGTDLSTRYQWKNTIGPVENRPININRWNYTFSHKKFPDYYQSYGLGFYEYFVLSEDIGAEPLPVLNCGLSCQYENIDPNQNCPVDKLEPYIEDALDLIEFANGPITSTWGKIRADMGHPAPFNLKMIAIGNEQWGTLYTERLEPFVKAIRAKYPNIKIIGSSGPQAEGKDFDFLWPEMKRIGVDLVDEHYYRSPEWFLSNANRYDSYDRNGPKVFAGEYACHAPDKENSFLTALSEAAFMTGLERNADVVHLCTYAPLFAHKEAWQWRPDLIWFDNLSFVKTPNYYVQQLFGNNAGTHVLALTKNGKAVSGQQNLYATAASDATDNTLIIKIANTGIDQKKISFILEGLKAGIHAVTLTHLNSSDLNAKNSFETPDLITPKVVHSEINDNKMDIALPPLSFTILRIAR</sequence>
<evidence type="ECO:0000256" key="2">
    <source>
        <dbReference type="ARBA" id="ARBA00007186"/>
    </source>
</evidence>
<dbReference type="PANTHER" id="PTHR31776:SF0">
    <property type="entry name" value="ALPHA-L-ARABINOFURANOSIDASE 1"/>
    <property type="match status" value="1"/>
</dbReference>
<dbReference type="Pfam" id="PF06964">
    <property type="entry name" value="Alpha-L-AF_C"/>
    <property type="match status" value="1"/>
</dbReference>
<evidence type="ECO:0000256" key="4">
    <source>
        <dbReference type="ARBA" id="ARBA00022729"/>
    </source>
</evidence>
<dbReference type="AlphaFoldDB" id="A0A1T5CCK8"/>
<keyword evidence="6" id="KW-0325">Glycoprotein</keyword>
<proteinExistence type="inferred from homology"/>
<dbReference type="InterPro" id="IPR055235">
    <property type="entry name" value="ASD1_cat"/>
</dbReference>
<evidence type="ECO:0000259" key="7">
    <source>
        <dbReference type="SMART" id="SM00813"/>
    </source>
</evidence>
<evidence type="ECO:0000313" key="8">
    <source>
        <dbReference type="EMBL" id="SKB57076.1"/>
    </source>
</evidence>
<dbReference type="EMBL" id="FUYQ01000011">
    <property type="protein sequence ID" value="SKB57076.1"/>
    <property type="molecule type" value="Genomic_DNA"/>
</dbReference>
<dbReference type="Proteomes" id="UP000190852">
    <property type="component" value="Unassembled WGS sequence"/>
</dbReference>
<name>A0A1T5CCK8_9BACT</name>
<dbReference type="SUPFAM" id="SSF51011">
    <property type="entry name" value="Glycosyl hydrolase domain"/>
    <property type="match status" value="1"/>
</dbReference>
<dbReference type="SUPFAM" id="SSF51445">
    <property type="entry name" value="(Trans)glycosidases"/>
    <property type="match status" value="1"/>
</dbReference>
<dbReference type="Gene3D" id="2.60.120.260">
    <property type="entry name" value="Galactose-binding domain-like"/>
    <property type="match status" value="1"/>
</dbReference>
<feature type="domain" description="Alpha-L-arabinofuranosidase C-terminal" evidence="7">
    <location>
        <begin position="463"/>
        <end position="646"/>
    </location>
</feature>
<gene>
    <name evidence="8" type="ORF">SAMN05660349_01841</name>
</gene>
<dbReference type="Pfam" id="PF02018">
    <property type="entry name" value="CBM_4_9"/>
    <property type="match status" value="1"/>
</dbReference>
<dbReference type="PANTHER" id="PTHR31776">
    <property type="entry name" value="ALPHA-L-ARABINOFURANOSIDASE 1"/>
    <property type="match status" value="1"/>
</dbReference>
<dbReference type="InterPro" id="IPR010720">
    <property type="entry name" value="Alpha-L-AF_C"/>
</dbReference>